<keyword evidence="2" id="KW-1185">Reference proteome</keyword>
<dbReference type="GeneID" id="63786917"/>
<dbReference type="Proteomes" id="UP000193685">
    <property type="component" value="Unassembled WGS sequence"/>
</dbReference>
<organism evidence="1 2">
    <name type="scientific">Protomyces lactucae-debilis</name>
    <dbReference type="NCBI Taxonomy" id="2754530"/>
    <lineage>
        <taxon>Eukaryota</taxon>
        <taxon>Fungi</taxon>
        <taxon>Dikarya</taxon>
        <taxon>Ascomycota</taxon>
        <taxon>Taphrinomycotina</taxon>
        <taxon>Taphrinomycetes</taxon>
        <taxon>Taphrinales</taxon>
        <taxon>Protomycetaceae</taxon>
        <taxon>Protomyces</taxon>
    </lineage>
</organism>
<dbReference type="RefSeq" id="XP_040728300.1">
    <property type="nucleotide sequence ID" value="XM_040870318.1"/>
</dbReference>
<proteinExistence type="predicted"/>
<sequence>MYASAVYSGAHTDTVGDWGNANYTRETIIQSFVVILKGRHRYCKAQFMWHRKKQCVYGIAKGNGLQELLKRRFGHDAEGLLIDGEIWFDDEEVLRGGVFETGKSYYVVYNDNVPSYSEAKALPPAYDLPEASRRDREVHRIHGYSYYTSIPTLTKELNIGLGKTLKALVMTNKDTKHIDTLINFLSNYATDRWVGVLCHGREYTDDSILYDEAAVPGEVYPVTYRSPGKLNVFQKLSDKANAVSYSKASASAST</sequence>
<name>A0A1Y2FYR0_PROLT</name>
<gene>
    <name evidence="1" type="ORF">BCR37DRAFT_385082</name>
</gene>
<protein>
    <submittedName>
        <fullName evidence="1">Uncharacterized protein</fullName>
    </submittedName>
</protein>
<evidence type="ECO:0000313" key="2">
    <source>
        <dbReference type="Proteomes" id="UP000193685"/>
    </source>
</evidence>
<dbReference type="AlphaFoldDB" id="A0A1Y2FYR0"/>
<reference evidence="1 2" key="1">
    <citation type="submission" date="2016-07" db="EMBL/GenBank/DDBJ databases">
        <title>Pervasive Adenine N6-methylation of Active Genes in Fungi.</title>
        <authorList>
            <consortium name="DOE Joint Genome Institute"/>
            <person name="Mondo S.J."/>
            <person name="Dannebaum R.O."/>
            <person name="Kuo R.C."/>
            <person name="Labutti K."/>
            <person name="Haridas S."/>
            <person name="Kuo A."/>
            <person name="Salamov A."/>
            <person name="Ahrendt S.R."/>
            <person name="Lipzen A."/>
            <person name="Sullivan W."/>
            <person name="Andreopoulos W.B."/>
            <person name="Clum A."/>
            <person name="Lindquist E."/>
            <person name="Daum C."/>
            <person name="Ramamoorthy G.K."/>
            <person name="Gryganskyi A."/>
            <person name="Culley D."/>
            <person name="Magnuson J.K."/>
            <person name="James T.Y."/>
            <person name="O'Malley M.A."/>
            <person name="Stajich J.E."/>
            <person name="Spatafora J.W."/>
            <person name="Visel A."/>
            <person name="Grigoriev I.V."/>
        </authorList>
    </citation>
    <scope>NUCLEOTIDE SEQUENCE [LARGE SCALE GENOMIC DNA]</scope>
    <source>
        <strain evidence="1 2">12-1054</strain>
    </source>
</reference>
<accession>A0A1Y2FYR0</accession>
<comment type="caution">
    <text evidence="1">The sequence shown here is derived from an EMBL/GenBank/DDBJ whole genome shotgun (WGS) entry which is preliminary data.</text>
</comment>
<dbReference type="EMBL" id="MCFI01000001">
    <property type="protein sequence ID" value="ORY87805.1"/>
    <property type="molecule type" value="Genomic_DNA"/>
</dbReference>
<evidence type="ECO:0000313" key="1">
    <source>
        <dbReference type="EMBL" id="ORY87805.1"/>
    </source>
</evidence>